<accession>A0A4Y7TSH9</accession>
<dbReference type="Proteomes" id="UP000298030">
    <property type="component" value="Unassembled WGS sequence"/>
</dbReference>
<evidence type="ECO:0000313" key="1">
    <source>
        <dbReference type="EMBL" id="TEB37116.1"/>
    </source>
</evidence>
<dbReference type="EMBL" id="QPFP01000004">
    <property type="protein sequence ID" value="TEB37116.1"/>
    <property type="molecule type" value="Genomic_DNA"/>
</dbReference>
<comment type="caution">
    <text evidence="1">The sequence shown here is derived from an EMBL/GenBank/DDBJ whole genome shotgun (WGS) entry which is preliminary data.</text>
</comment>
<organism evidence="1 2">
    <name type="scientific">Coprinellus micaceus</name>
    <name type="common">Glistening ink-cap mushroom</name>
    <name type="synonym">Coprinus micaceus</name>
    <dbReference type="NCBI Taxonomy" id="71717"/>
    <lineage>
        <taxon>Eukaryota</taxon>
        <taxon>Fungi</taxon>
        <taxon>Dikarya</taxon>
        <taxon>Basidiomycota</taxon>
        <taxon>Agaricomycotina</taxon>
        <taxon>Agaricomycetes</taxon>
        <taxon>Agaricomycetidae</taxon>
        <taxon>Agaricales</taxon>
        <taxon>Agaricineae</taxon>
        <taxon>Psathyrellaceae</taxon>
        <taxon>Coprinellus</taxon>
    </lineage>
</organism>
<protein>
    <submittedName>
        <fullName evidence="1">Uncharacterized protein</fullName>
    </submittedName>
</protein>
<gene>
    <name evidence="1" type="ORF">FA13DRAFT_1726248</name>
</gene>
<dbReference type="AlphaFoldDB" id="A0A4Y7TSH9"/>
<sequence length="52" mass="5939">MACTSGLVAVSLCRCVLWSLCRLSMYYSFCFLLSVCHKFCFRDLGSATYRLL</sequence>
<evidence type="ECO:0000313" key="2">
    <source>
        <dbReference type="Proteomes" id="UP000298030"/>
    </source>
</evidence>
<reference evidence="1 2" key="1">
    <citation type="journal article" date="2019" name="Nat. Ecol. Evol.">
        <title>Megaphylogeny resolves global patterns of mushroom evolution.</title>
        <authorList>
            <person name="Varga T."/>
            <person name="Krizsan K."/>
            <person name="Foldi C."/>
            <person name="Dima B."/>
            <person name="Sanchez-Garcia M."/>
            <person name="Sanchez-Ramirez S."/>
            <person name="Szollosi G.J."/>
            <person name="Szarkandi J.G."/>
            <person name="Papp V."/>
            <person name="Albert L."/>
            <person name="Andreopoulos W."/>
            <person name="Angelini C."/>
            <person name="Antonin V."/>
            <person name="Barry K.W."/>
            <person name="Bougher N.L."/>
            <person name="Buchanan P."/>
            <person name="Buyck B."/>
            <person name="Bense V."/>
            <person name="Catcheside P."/>
            <person name="Chovatia M."/>
            <person name="Cooper J."/>
            <person name="Damon W."/>
            <person name="Desjardin D."/>
            <person name="Finy P."/>
            <person name="Geml J."/>
            <person name="Haridas S."/>
            <person name="Hughes K."/>
            <person name="Justo A."/>
            <person name="Karasinski D."/>
            <person name="Kautmanova I."/>
            <person name="Kiss B."/>
            <person name="Kocsube S."/>
            <person name="Kotiranta H."/>
            <person name="LaButti K.M."/>
            <person name="Lechner B.E."/>
            <person name="Liimatainen K."/>
            <person name="Lipzen A."/>
            <person name="Lukacs Z."/>
            <person name="Mihaltcheva S."/>
            <person name="Morgado L.N."/>
            <person name="Niskanen T."/>
            <person name="Noordeloos M.E."/>
            <person name="Ohm R.A."/>
            <person name="Ortiz-Santana B."/>
            <person name="Ovrebo C."/>
            <person name="Racz N."/>
            <person name="Riley R."/>
            <person name="Savchenko A."/>
            <person name="Shiryaev A."/>
            <person name="Soop K."/>
            <person name="Spirin V."/>
            <person name="Szebenyi C."/>
            <person name="Tomsovsky M."/>
            <person name="Tulloss R.E."/>
            <person name="Uehling J."/>
            <person name="Grigoriev I.V."/>
            <person name="Vagvolgyi C."/>
            <person name="Papp T."/>
            <person name="Martin F.M."/>
            <person name="Miettinen O."/>
            <person name="Hibbett D.S."/>
            <person name="Nagy L.G."/>
        </authorList>
    </citation>
    <scope>NUCLEOTIDE SEQUENCE [LARGE SCALE GENOMIC DNA]</scope>
    <source>
        <strain evidence="1 2">FP101781</strain>
    </source>
</reference>
<keyword evidence="2" id="KW-1185">Reference proteome</keyword>
<proteinExistence type="predicted"/>
<name>A0A4Y7TSH9_COPMI</name>